<dbReference type="PANTHER" id="PTHR11440">
    <property type="entry name" value="LECITHIN-CHOLESTEROL ACYLTRANSFERASE-RELATED"/>
    <property type="match status" value="1"/>
</dbReference>
<protein>
    <recommendedName>
        <fullName evidence="2">Lecithin:cholesterol acyltransferase</fullName>
    </recommendedName>
</protein>
<dbReference type="AlphaFoldDB" id="A0AB39TF30"/>
<evidence type="ECO:0008006" key="2">
    <source>
        <dbReference type="Google" id="ProtNLM"/>
    </source>
</evidence>
<dbReference type="SUPFAM" id="SSF53474">
    <property type="entry name" value="alpha/beta-Hydrolases"/>
    <property type="match status" value="1"/>
</dbReference>
<dbReference type="GO" id="GO:0008374">
    <property type="term" value="F:O-acyltransferase activity"/>
    <property type="evidence" value="ECO:0007669"/>
    <property type="project" value="InterPro"/>
</dbReference>
<dbReference type="RefSeq" id="WP_369182226.1">
    <property type="nucleotide sequence ID" value="NZ_CP163445.1"/>
</dbReference>
<dbReference type="Pfam" id="PF02450">
    <property type="entry name" value="LCAT"/>
    <property type="match status" value="1"/>
</dbReference>
<gene>
    <name evidence="1" type="ORF">AB2U05_02015</name>
</gene>
<dbReference type="InterPro" id="IPR003386">
    <property type="entry name" value="LACT/PDAT_acylTrfase"/>
</dbReference>
<dbReference type="Gene3D" id="3.40.50.1820">
    <property type="entry name" value="alpha/beta hydrolase"/>
    <property type="match status" value="1"/>
</dbReference>
<organism evidence="1">
    <name type="scientific">Streptomyces sp. Y1</name>
    <dbReference type="NCBI Taxonomy" id="3238634"/>
    <lineage>
        <taxon>Bacteria</taxon>
        <taxon>Bacillati</taxon>
        <taxon>Actinomycetota</taxon>
        <taxon>Actinomycetes</taxon>
        <taxon>Kitasatosporales</taxon>
        <taxon>Streptomycetaceae</taxon>
        <taxon>Streptomyces</taxon>
    </lineage>
</organism>
<dbReference type="InterPro" id="IPR029058">
    <property type="entry name" value="AB_hydrolase_fold"/>
</dbReference>
<accession>A0AB39TF30</accession>
<dbReference type="EMBL" id="CP163445">
    <property type="protein sequence ID" value="XDQ77348.1"/>
    <property type="molecule type" value="Genomic_DNA"/>
</dbReference>
<proteinExistence type="predicted"/>
<reference evidence="1" key="1">
    <citation type="submission" date="2024-07" db="EMBL/GenBank/DDBJ databases">
        <authorList>
            <person name="Yu S.T."/>
        </authorList>
    </citation>
    <scope>NUCLEOTIDE SEQUENCE</scope>
    <source>
        <strain evidence="1">Y1</strain>
    </source>
</reference>
<name>A0AB39TF30_9ACTN</name>
<dbReference type="GO" id="GO:0006629">
    <property type="term" value="P:lipid metabolic process"/>
    <property type="evidence" value="ECO:0007669"/>
    <property type="project" value="InterPro"/>
</dbReference>
<evidence type="ECO:0000313" key="1">
    <source>
        <dbReference type="EMBL" id="XDQ77348.1"/>
    </source>
</evidence>
<sequence>MTQLGPLERTDPAVRVSADAVVVIPGIMGSRLVEAATGRVLWGLGRAAQLAARWRHREGLAALAVTPQERDGRVGRVVPAGLLDTAEFAPVLRGIEPYGRLVRRLREVLVHPDALLEFGYDWRLSVEYNAEQLAAELRAHLAAWRAHPARPPGVEPRVVLVAHSMGGLVATAMCARHPDLAAEVRATVTLGTPFLGAVKAAALLNSGHGTPLEHRNLLALARTLPGVHDLLPAYRCVVTADEDVVELGAAEAAALGADPELFERTRRTRALLDPSVLPNHRAVVGAGQPTEQALRIEAGVVRTYHHGHLRHPDDELVRDAIGRLVPVDHTGDGTVFRYSATPHDGVDEICLGQTHGALAKSSTALDVVCGVVTRLPARSALGGELPEDTVGLRLPDLVTAGEPFTVAVDGVRDAGAASCLVEDAHVDGAPVARPLLARGDRPDVLVASVVLDEPGLYRVAVSGGADPVTELVLVQE</sequence>